<dbReference type="SMART" id="SM00474">
    <property type="entry name" value="35EXOc"/>
    <property type="match status" value="1"/>
</dbReference>
<keyword evidence="2" id="KW-0378">Hydrolase</keyword>
<keyword evidence="2" id="KW-0269">Exonuclease</keyword>
<name>A0A2W5DJC9_9BURK</name>
<gene>
    <name evidence="2" type="ORF">DI603_19275</name>
</gene>
<dbReference type="Proteomes" id="UP000249633">
    <property type="component" value="Unassembled WGS sequence"/>
</dbReference>
<dbReference type="GO" id="GO:0006139">
    <property type="term" value="P:nucleobase-containing compound metabolic process"/>
    <property type="evidence" value="ECO:0007669"/>
    <property type="project" value="InterPro"/>
</dbReference>
<dbReference type="InterPro" id="IPR002562">
    <property type="entry name" value="3'-5'_exonuclease_dom"/>
</dbReference>
<dbReference type="PANTHER" id="PTHR47765">
    <property type="entry name" value="3'-5' EXONUCLEASE DOMAIN-CONTAINING PROTEIN"/>
    <property type="match status" value="1"/>
</dbReference>
<evidence type="ECO:0000259" key="1">
    <source>
        <dbReference type="SMART" id="SM00474"/>
    </source>
</evidence>
<dbReference type="PANTHER" id="PTHR47765:SF2">
    <property type="entry name" value="EXONUCLEASE MUT-7 HOMOLOG"/>
    <property type="match status" value="1"/>
</dbReference>
<dbReference type="AlphaFoldDB" id="A0A2W5DJC9"/>
<accession>A0A2W5DJC9</accession>
<proteinExistence type="predicted"/>
<sequence>MPSTEPRERPSPEQIAALPAYAGLGLAQIEVLRLPDQLASAERVMREAGLVGFDTESKPVFQAGQPHNGPDIIQFATQDRGFIVPLAASGVELLLRTVIEAPDILKVGFGLASDKPLLQRRLGLQLQPAVDLSHQVKRLGFKQAVGLKAAVAIVLGERLPKSKKTTTSNWASPTLSPQQLQYAANDAHASLRIYLALNAMPRR</sequence>
<organism evidence="2 3">
    <name type="scientific">Roseateles depolymerans</name>
    <dbReference type="NCBI Taxonomy" id="76731"/>
    <lineage>
        <taxon>Bacteria</taxon>
        <taxon>Pseudomonadati</taxon>
        <taxon>Pseudomonadota</taxon>
        <taxon>Betaproteobacteria</taxon>
        <taxon>Burkholderiales</taxon>
        <taxon>Sphaerotilaceae</taxon>
        <taxon>Roseateles</taxon>
    </lineage>
</organism>
<comment type="caution">
    <text evidence="2">The sequence shown here is derived from an EMBL/GenBank/DDBJ whole genome shotgun (WGS) entry which is preliminary data.</text>
</comment>
<dbReference type="CDD" id="cd06141">
    <property type="entry name" value="WRN_exo"/>
    <property type="match status" value="1"/>
</dbReference>
<feature type="domain" description="3'-5' exonuclease" evidence="1">
    <location>
        <begin position="29"/>
        <end position="202"/>
    </location>
</feature>
<reference evidence="2 3" key="1">
    <citation type="submission" date="2017-08" db="EMBL/GenBank/DDBJ databases">
        <title>Infants hospitalized years apart are colonized by the same room-sourced microbial strains.</title>
        <authorList>
            <person name="Brooks B."/>
            <person name="Olm M.R."/>
            <person name="Firek B.A."/>
            <person name="Baker R."/>
            <person name="Thomas B.C."/>
            <person name="Morowitz M.J."/>
            <person name="Banfield J.F."/>
        </authorList>
    </citation>
    <scope>NUCLEOTIDE SEQUENCE [LARGE SCALE GENOMIC DNA]</scope>
    <source>
        <strain evidence="2">S2_012_000_R2_81</strain>
    </source>
</reference>
<evidence type="ECO:0000313" key="2">
    <source>
        <dbReference type="EMBL" id="PZP28520.1"/>
    </source>
</evidence>
<protein>
    <submittedName>
        <fullName evidence="2">3'-5' exonuclease domain-containing protein 2</fullName>
    </submittedName>
</protein>
<dbReference type="Gene3D" id="3.30.420.10">
    <property type="entry name" value="Ribonuclease H-like superfamily/Ribonuclease H"/>
    <property type="match status" value="1"/>
</dbReference>
<dbReference type="SUPFAM" id="SSF53098">
    <property type="entry name" value="Ribonuclease H-like"/>
    <property type="match status" value="1"/>
</dbReference>
<evidence type="ECO:0000313" key="3">
    <source>
        <dbReference type="Proteomes" id="UP000249633"/>
    </source>
</evidence>
<dbReference type="Pfam" id="PF01612">
    <property type="entry name" value="DNA_pol_A_exo1"/>
    <property type="match status" value="1"/>
</dbReference>
<dbReference type="InterPro" id="IPR036397">
    <property type="entry name" value="RNaseH_sf"/>
</dbReference>
<dbReference type="InterPro" id="IPR052408">
    <property type="entry name" value="Exonuclease_MUT-7-like"/>
</dbReference>
<keyword evidence="2" id="KW-0540">Nuclease</keyword>
<dbReference type="GO" id="GO:0003676">
    <property type="term" value="F:nucleic acid binding"/>
    <property type="evidence" value="ECO:0007669"/>
    <property type="project" value="InterPro"/>
</dbReference>
<dbReference type="InterPro" id="IPR012337">
    <property type="entry name" value="RNaseH-like_sf"/>
</dbReference>
<dbReference type="GO" id="GO:0008408">
    <property type="term" value="F:3'-5' exonuclease activity"/>
    <property type="evidence" value="ECO:0007669"/>
    <property type="project" value="InterPro"/>
</dbReference>
<dbReference type="EMBL" id="QFOD01000022">
    <property type="protein sequence ID" value="PZP28520.1"/>
    <property type="molecule type" value="Genomic_DNA"/>
</dbReference>